<evidence type="ECO:0000313" key="1">
    <source>
        <dbReference type="EMBL" id="JAH95394.1"/>
    </source>
</evidence>
<proteinExistence type="predicted"/>
<dbReference type="AlphaFoldDB" id="A0A0E9WYH6"/>
<protein>
    <submittedName>
        <fullName evidence="1">Uncharacterized protein</fullName>
    </submittedName>
</protein>
<name>A0A0E9WYH6_ANGAN</name>
<organism evidence="1">
    <name type="scientific">Anguilla anguilla</name>
    <name type="common">European freshwater eel</name>
    <name type="synonym">Muraena anguilla</name>
    <dbReference type="NCBI Taxonomy" id="7936"/>
    <lineage>
        <taxon>Eukaryota</taxon>
        <taxon>Metazoa</taxon>
        <taxon>Chordata</taxon>
        <taxon>Craniata</taxon>
        <taxon>Vertebrata</taxon>
        <taxon>Euteleostomi</taxon>
        <taxon>Actinopterygii</taxon>
        <taxon>Neopterygii</taxon>
        <taxon>Teleostei</taxon>
        <taxon>Anguilliformes</taxon>
        <taxon>Anguillidae</taxon>
        <taxon>Anguilla</taxon>
    </lineage>
</organism>
<dbReference type="EMBL" id="GBXM01013183">
    <property type="protein sequence ID" value="JAH95394.1"/>
    <property type="molecule type" value="Transcribed_RNA"/>
</dbReference>
<sequence length="63" mass="7474">MICMALCMYSVPFLKCDWDKIWQHFQSQCPNKISFVLHVQKVNLTNTAGLQQEVFYIKHAYSF</sequence>
<accession>A0A0E9WYH6</accession>
<reference evidence="1" key="2">
    <citation type="journal article" date="2015" name="Fish Shellfish Immunol.">
        <title>Early steps in the European eel (Anguilla anguilla)-Vibrio vulnificus interaction in the gills: Role of the RtxA13 toxin.</title>
        <authorList>
            <person name="Callol A."/>
            <person name="Pajuelo D."/>
            <person name="Ebbesson L."/>
            <person name="Teles M."/>
            <person name="MacKenzie S."/>
            <person name="Amaro C."/>
        </authorList>
    </citation>
    <scope>NUCLEOTIDE SEQUENCE</scope>
</reference>
<reference evidence="1" key="1">
    <citation type="submission" date="2014-11" db="EMBL/GenBank/DDBJ databases">
        <authorList>
            <person name="Amaro Gonzalez C."/>
        </authorList>
    </citation>
    <scope>NUCLEOTIDE SEQUENCE</scope>
</reference>